<dbReference type="CDD" id="cd23659">
    <property type="entry name" value="USP_At3g01520-like"/>
    <property type="match status" value="1"/>
</dbReference>
<feature type="domain" description="UspA" evidence="1">
    <location>
        <begin position="120"/>
        <end position="208"/>
    </location>
</feature>
<dbReference type="PANTHER" id="PTHR46989:SF3">
    <property type="entry name" value="USPA DOMAIN-CONTAINING PROTEIN"/>
    <property type="match status" value="1"/>
</dbReference>
<dbReference type="PRINTS" id="PR01438">
    <property type="entry name" value="UNVRSLSTRESS"/>
</dbReference>
<dbReference type="Gene3D" id="3.40.50.620">
    <property type="entry name" value="HUPs"/>
    <property type="match status" value="1"/>
</dbReference>
<evidence type="ECO:0000313" key="2">
    <source>
        <dbReference type="EMBL" id="CAH1780999.1"/>
    </source>
</evidence>
<proteinExistence type="predicted"/>
<dbReference type="EMBL" id="CAIIXF020000004">
    <property type="protein sequence ID" value="CAH1780999.1"/>
    <property type="molecule type" value="Genomic_DNA"/>
</dbReference>
<gene>
    <name evidence="2" type="ORF">OFUS_LOCUS7624</name>
</gene>
<evidence type="ECO:0000259" key="1">
    <source>
        <dbReference type="Pfam" id="PF00582"/>
    </source>
</evidence>
<reference evidence="2" key="1">
    <citation type="submission" date="2022-03" db="EMBL/GenBank/DDBJ databases">
        <authorList>
            <person name="Martin C."/>
        </authorList>
    </citation>
    <scope>NUCLEOTIDE SEQUENCE</scope>
</reference>
<dbReference type="InterPro" id="IPR006015">
    <property type="entry name" value="Universal_stress_UspA"/>
</dbReference>
<sequence length="212" mass="24051">MSEVSRRMSGREEVTTTVVILPLDRSQNAQHAFQWYVDTIYRQDHLVHLVHIHEPPILKSNIMKGNGSLLDCYIDKDYPAAAKPSATPRLMGEASLSCFMTPDFNPSQEKVITQHQRDMQRLVDEEEKRVQQLFKTFTQQLHKRNIKCSVHDKVSTQPGQTICDFVTSLNADVVVMGSRGQGKARRTILGSVSDYVLHHANIPVLVIPMSKQ</sequence>
<dbReference type="SUPFAM" id="SSF52402">
    <property type="entry name" value="Adenine nucleotide alpha hydrolases-like"/>
    <property type="match status" value="1"/>
</dbReference>
<organism evidence="2 3">
    <name type="scientific">Owenia fusiformis</name>
    <name type="common">Polychaete worm</name>
    <dbReference type="NCBI Taxonomy" id="6347"/>
    <lineage>
        <taxon>Eukaryota</taxon>
        <taxon>Metazoa</taxon>
        <taxon>Spiralia</taxon>
        <taxon>Lophotrochozoa</taxon>
        <taxon>Annelida</taxon>
        <taxon>Polychaeta</taxon>
        <taxon>Sedentaria</taxon>
        <taxon>Canalipalpata</taxon>
        <taxon>Sabellida</taxon>
        <taxon>Oweniida</taxon>
        <taxon>Oweniidae</taxon>
        <taxon>Owenia</taxon>
    </lineage>
</organism>
<comment type="caution">
    <text evidence="2">The sequence shown here is derived from an EMBL/GenBank/DDBJ whole genome shotgun (WGS) entry which is preliminary data.</text>
</comment>
<dbReference type="OrthoDB" id="843225at2759"/>
<dbReference type="InterPro" id="IPR014729">
    <property type="entry name" value="Rossmann-like_a/b/a_fold"/>
</dbReference>
<dbReference type="InterPro" id="IPR006016">
    <property type="entry name" value="UspA"/>
</dbReference>
<name>A0A8J1UFC9_OWEFU</name>
<protein>
    <recommendedName>
        <fullName evidence="1">UspA domain-containing protein</fullName>
    </recommendedName>
</protein>
<dbReference type="Proteomes" id="UP000749559">
    <property type="component" value="Unassembled WGS sequence"/>
</dbReference>
<evidence type="ECO:0000313" key="3">
    <source>
        <dbReference type="Proteomes" id="UP000749559"/>
    </source>
</evidence>
<dbReference type="PANTHER" id="PTHR46989">
    <property type="entry name" value="USP DOMAIN-CONTAINING PROTEIN"/>
    <property type="match status" value="1"/>
</dbReference>
<dbReference type="AlphaFoldDB" id="A0A8J1UFC9"/>
<dbReference type="Pfam" id="PF00582">
    <property type="entry name" value="Usp"/>
    <property type="match status" value="1"/>
</dbReference>
<keyword evidence="3" id="KW-1185">Reference proteome</keyword>
<accession>A0A8J1UFC9</accession>